<evidence type="ECO:0000313" key="8">
    <source>
        <dbReference type="EMBL" id="MTH55707.1"/>
    </source>
</evidence>
<dbReference type="SUPFAM" id="SSF88659">
    <property type="entry name" value="Sigma3 and sigma4 domains of RNA polymerase sigma factors"/>
    <property type="match status" value="1"/>
</dbReference>
<evidence type="ECO:0000259" key="6">
    <source>
        <dbReference type="Pfam" id="PF04542"/>
    </source>
</evidence>
<dbReference type="PANTHER" id="PTHR43133">
    <property type="entry name" value="RNA POLYMERASE ECF-TYPE SIGMA FACTO"/>
    <property type="match status" value="1"/>
</dbReference>
<evidence type="ECO:0000256" key="5">
    <source>
        <dbReference type="ARBA" id="ARBA00023163"/>
    </source>
</evidence>
<evidence type="ECO:0000313" key="9">
    <source>
        <dbReference type="Proteomes" id="UP000434639"/>
    </source>
</evidence>
<dbReference type="Pfam" id="PF08281">
    <property type="entry name" value="Sigma70_r4_2"/>
    <property type="match status" value="1"/>
</dbReference>
<dbReference type="OrthoDB" id="2381154at2"/>
<keyword evidence="5" id="KW-0804">Transcription</keyword>
<dbReference type="InterPro" id="IPR013324">
    <property type="entry name" value="RNA_pol_sigma_r3/r4-like"/>
</dbReference>
<proteinExistence type="inferred from homology"/>
<evidence type="ECO:0008006" key="10">
    <source>
        <dbReference type="Google" id="ProtNLM"/>
    </source>
</evidence>
<comment type="caution">
    <text evidence="8">The sequence shown here is derived from an EMBL/GenBank/DDBJ whole genome shotgun (WGS) entry which is preliminary data.</text>
</comment>
<keyword evidence="2" id="KW-0805">Transcription regulation</keyword>
<dbReference type="PANTHER" id="PTHR43133:SF8">
    <property type="entry name" value="RNA POLYMERASE SIGMA FACTOR HI_1459-RELATED"/>
    <property type="match status" value="1"/>
</dbReference>
<evidence type="ECO:0000256" key="3">
    <source>
        <dbReference type="ARBA" id="ARBA00023082"/>
    </source>
</evidence>
<sequence length="201" mass="22814">MMNMSSAAGSDQKDWNETYLSLFKYCLLLTRNKWDAEDLAQTAICRVLETYRELPGHLPQALYHKTASRLHIDFYRKQRRIVLERDIPDRSENHKETKIAELAEWLASVMTNKQAAVFVLKEALLFKNEEIADITGFTVATVKALLFRARQHTMQEGTAIIDQELASAISRSLNEEDPYPLITLLTAVPKSTSGPTARMAA</sequence>
<feature type="domain" description="RNA polymerase sigma-70 region 2" evidence="6">
    <location>
        <begin position="22"/>
        <end position="80"/>
    </location>
</feature>
<evidence type="ECO:0000259" key="7">
    <source>
        <dbReference type="Pfam" id="PF08281"/>
    </source>
</evidence>
<evidence type="ECO:0000256" key="2">
    <source>
        <dbReference type="ARBA" id="ARBA00023015"/>
    </source>
</evidence>
<dbReference type="SUPFAM" id="SSF88946">
    <property type="entry name" value="Sigma2 domain of RNA polymerase sigma factors"/>
    <property type="match status" value="1"/>
</dbReference>
<dbReference type="Proteomes" id="UP000434639">
    <property type="component" value="Unassembled WGS sequence"/>
</dbReference>
<dbReference type="Pfam" id="PF04542">
    <property type="entry name" value="Sigma70_r2"/>
    <property type="match status" value="1"/>
</dbReference>
<gene>
    <name evidence="8" type="ORF">GKZ89_20130</name>
</gene>
<dbReference type="EMBL" id="WMIB01000037">
    <property type="protein sequence ID" value="MTH55707.1"/>
    <property type="molecule type" value="Genomic_DNA"/>
</dbReference>
<feature type="domain" description="RNA polymerase sigma factor 70 region 4 type 2" evidence="7">
    <location>
        <begin position="110"/>
        <end position="152"/>
    </location>
</feature>
<evidence type="ECO:0000256" key="4">
    <source>
        <dbReference type="ARBA" id="ARBA00023125"/>
    </source>
</evidence>
<protein>
    <recommendedName>
        <fullName evidence="10">RNA polymerase sigma factor 70 region 4 type 2 domain-containing protein</fullName>
    </recommendedName>
</protein>
<dbReference type="Gene3D" id="1.10.1740.10">
    <property type="match status" value="1"/>
</dbReference>
<dbReference type="GO" id="GO:0006352">
    <property type="term" value="P:DNA-templated transcription initiation"/>
    <property type="evidence" value="ECO:0007669"/>
    <property type="project" value="InterPro"/>
</dbReference>
<dbReference type="InterPro" id="IPR013325">
    <property type="entry name" value="RNA_pol_sigma_r2"/>
</dbReference>
<keyword evidence="3" id="KW-0731">Sigma factor</keyword>
<dbReference type="AlphaFoldDB" id="A0A7X2V6B7"/>
<dbReference type="InterPro" id="IPR039425">
    <property type="entry name" value="RNA_pol_sigma-70-like"/>
</dbReference>
<keyword evidence="4" id="KW-0238">DNA-binding</keyword>
<name>A0A7X2V6B7_9BACI</name>
<keyword evidence="9" id="KW-1185">Reference proteome</keyword>
<dbReference type="InterPro" id="IPR013249">
    <property type="entry name" value="RNA_pol_sigma70_r4_t2"/>
</dbReference>
<dbReference type="InterPro" id="IPR036388">
    <property type="entry name" value="WH-like_DNA-bd_sf"/>
</dbReference>
<dbReference type="Gene3D" id="1.10.10.10">
    <property type="entry name" value="Winged helix-like DNA-binding domain superfamily/Winged helix DNA-binding domain"/>
    <property type="match status" value="1"/>
</dbReference>
<accession>A0A7X2V6B7</accession>
<evidence type="ECO:0000256" key="1">
    <source>
        <dbReference type="ARBA" id="ARBA00010641"/>
    </source>
</evidence>
<dbReference type="InterPro" id="IPR007627">
    <property type="entry name" value="RNA_pol_sigma70_r2"/>
</dbReference>
<dbReference type="GO" id="GO:0003677">
    <property type="term" value="F:DNA binding"/>
    <property type="evidence" value="ECO:0007669"/>
    <property type="project" value="UniProtKB-KW"/>
</dbReference>
<organism evidence="8 9">
    <name type="scientific">Metabacillus mangrovi</name>
    <dbReference type="NCBI Taxonomy" id="1491830"/>
    <lineage>
        <taxon>Bacteria</taxon>
        <taxon>Bacillati</taxon>
        <taxon>Bacillota</taxon>
        <taxon>Bacilli</taxon>
        <taxon>Bacillales</taxon>
        <taxon>Bacillaceae</taxon>
        <taxon>Metabacillus</taxon>
    </lineage>
</organism>
<dbReference type="GO" id="GO:0016987">
    <property type="term" value="F:sigma factor activity"/>
    <property type="evidence" value="ECO:0007669"/>
    <property type="project" value="UniProtKB-KW"/>
</dbReference>
<reference evidence="8 9" key="1">
    <citation type="journal article" date="2017" name="Int. J. Syst. Evol. Microbiol.">
        <title>Bacillus mangrovi sp. nov., isolated from a sediment sample from a mangrove forest.</title>
        <authorList>
            <person name="Gupta V."/>
            <person name="Singh P.K."/>
            <person name="Korpole S."/>
            <person name="Tanuku N.R.S."/>
            <person name="Pinnaka A.K."/>
        </authorList>
    </citation>
    <scope>NUCLEOTIDE SEQUENCE [LARGE SCALE GENOMIC DNA]</scope>
    <source>
        <strain evidence="8 9">KCTC 33872</strain>
    </source>
</reference>
<comment type="similarity">
    <text evidence="1">Belongs to the sigma-70 factor family. ECF subfamily.</text>
</comment>